<dbReference type="SUPFAM" id="SSF88659">
    <property type="entry name" value="Sigma3 and sigma4 domains of RNA polymerase sigma factors"/>
    <property type="match status" value="1"/>
</dbReference>
<keyword evidence="4" id="KW-1185">Reference proteome</keyword>
<dbReference type="EMBL" id="CP038267">
    <property type="protein sequence ID" value="QBR92733.1"/>
    <property type="molecule type" value="Genomic_DNA"/>
</dbReference>
<accession>A0A4P7GLC4</accession>
<reference evidence="3 4" key="1">
    <citation type="submission" date="2019-03" db="EMBL/GenBank/DDBJ databases">
        <title>Three New Species of Nocardioides, Nocardioides euryhalodurans sp. nov., Nocardioides seonyuensis sp. nov. and Nocardioides eburneoflavus sp. nov., Iolated from Soil.</title>
        <authorList>
            <person name="Roh S.G."/>
            <person name="Lee C."/>
            <person name="Kim M.-K."/>
            <person name="Kim S.B."/>
        </authorList>
    </citation>
    <scope>NUCLEOTIDE SEQUENCE [LARGE SCALE GENOMIC DNA]</scope>
    <source>
        <strain evidence="3 4">MMS17-SY117</strain>
    </source>
</reference>
<feature type="domain" description="RNA polymerase sigma-70 region 2" evidence="1">
    <location>
        <begin position="17"/>
        <end position="78"/>
    </location>
</feature>
<proteinExistence type="predicted"/>
<protein>
    <submittedName>
        <fullName evidence="3">RNA polymerase subunit sigma-70</fullName>
    </submittedName>
</protein>
<dbReference type="AlphaFoldDB" id="A0A4P7GLC4"/>
<feature type="domain" description="DUF6596" evidence="2">
    <location>
        <begin position="180"/>
        <end position="280"/>
    </location>
</feature>
<evidence type="ECO:0000259" key="2">
    <source>
        <dbReference type="Pfam" id="PF20239"/>
    </source>
</evidence>
<gene>
    <name evidence="3" type="ORF">EXE57_10930</name>
</gene>
<dbReference type="GO" id="GO:0003700">
    <property type="term" value="F:DNA-binding transcription factor activity"/>
    <property type="evidence" value="ECO:0007669"/>
    <property type="project" value="InterPro"/>
</dbReference>
<dbReference type="PANTHER" id="PTHR47756:SF2">
    <property type="entry name" value="BLL6612 PROTEIN"/>
    <property type="match status" value="1"/>
</dbReference>
<evidence type="ECO:0000313" key="3">
    <source>
        <dbReference type="EMBL" id="QBR92733.1"/>
    </source>
</evidence>
<dbReference type="KEGG" id="noy:EXE57_10930"/>
<dbReference type="Proteomes" id="UP000294894">
    <property type="component" value="Chromosome"/>
</dbReference>
<evidence type="ECO:0000259" key="1">
    <source>
        <dbReference type="Pfam" id="PF04542"/>
    </source>
</evidence>
<dbReference type="InterPro" id="IPR007627">
    <property type="entry name" value="RNA_pol_sigma70_r2"/>
</dbReference>
<dbReference type="GO" id="GO:0006352">
    <property type="term" value="P:DNA-templated transcription initiation"/>
    <property type="evidence" value="ECO:0007669"/>
    <property type="project" value="InterPro"/>
</dbReference>
<dbReference type="OrthoDB" id="9780299at2"/>
<dbReference type="InterPro" id="IPR013325">
    <property type="entry name" value="RNA_pol_sigma_r2"/>
</dbReference>
<name>A0A4P7GLC4_9ACTN</name>
<sequence>MTSPTAAAVDEVARTSYGRLVAYLATVSGDLAAAEDALGDALVAALSTWPDRGIPERPESWLLTAARRRIIDASRRRDVARSALPELARAIEERWEQQPAGEIPDDRLRLMFACAHPAIAPEMRSPLILQAVLGLDAARISRAFLVAPTTMGQRLVRAKAKIKDAGIPFRVPGPEELPERLDAVLEAVYAAYGTGWDDVDGLDDARQELVPEAIRLARLLTELLPGEPETHGLLSLMLHSHARHDARRDASGAYVPLADQDVTSWSRELVGEAERHLAVALGGGRLGPYQLLAAIQSLHNRRSATGQTHWNGIVQLYDGLIRLAPTTGTAVARAAAHRQVSGASTALAQLDALVAELGEAAVAGYQPYWVLRALCEQELGLPTAPASADRAVALTTSPHVTAHLRRTLRPGSA</sequence>
<evidence type="ECO:0000313" key="4">
    <source>
        <dbReference type="Proteomes" id="UP000294894"/>
    </source>
</evidence>
<dbReference type="RefSeq" id="WP_135077443.1">
    <property type="nucleotide sequence ID" value="NZ_CP038267.1"/>
</dbReference>
<organism evidence="3 4">
    <name type="scientific">Nocardioides euryhalodurans</name>
    <dbReference type="NCBI Taxonomy" id="2518370"/>
    <lineage>
        <taxon>Bacteria</taxon>
        <taxon>Bacillati</taxon>
        <taxon>Actinomycetota</taxon>
        <taxon>Actinomycetes</taxon>
        <taxon>Propionibacteriales</taxon>
        <taxon>Nocardioidaceae</taxon>
        <taxon>Nocardioides</taxon>
    </lineage>
</organism>
<dbReference type="SUPFAM" id="SSF88946">
    <property type="entry name" value="Sigma2 domain of RNA polymerase sigma factors"/>
    <property type="match status" value="1"/>
</dbReference>
<dbReference type="PANTHER" id="PTHR47756">
    <property type="entry name" value="BLL6612 PROTEIN-RELATED"/>
    <property type="match status" value="1"/>
</dbReference>
<dbReference type="InterPro" id="IPR046531">
    <property type="entry name" value="DUF6596"/>
</dbReference>
<dbReference type="Pfam" id="PF04542">
    <property type="entry name" value="Sigma70_r2"/>
    <property type="match status" value="1"/>
</dbReference>
<dbReference type="Gene3D" id="1.10.1740.10">
    <property type="match status" value="1"/>
</dbReference>
<dbReference type="Pfam" id="PF20239">
    <property type="entry name" value="DUF6596"/>
    <property type="match status" value="1"/>
</dbReference>
<dbReference type="InterPro" id="IPR013324">
    <property type="entry name" value="RNA_pol_sigma_r3/r4-like"/>
</dbReference>